<reference evidence="2 3" key="1">
    <citation type="submission" date="2020-04" db="EMBL/GenBank/DDBJ databases">
        <title>Draft Genome Sequence of Streptomyces morookaense DSM 40503, an 8-azaguanine-producing strain.</title>
        <authorList>
            <person name="Qi J."/>
            <person name="Gao J.-M."/>
        </authorList>
    </citation>
    <scope>NUCLEOTIDE SEQUENCE [LARGE SCALE GENOMIC DNA]</scope>
    <source>
        <strain evidence="2 3">DSM 40503</strain>
    </source>
</reference>
<name>A0A7Y7BBB1_STRMO</name>
<organism evidence="2 3">
    <name type="scientific">Streptomyces morookaense</name>
    <name type="common">Streptoverticillium morookaense</name>
    <dbReference type="NCBI Taxonomy" id="1970"/>
    <lineage>
        <taxon>Bacteria</taxon>
        <taxon>Bacillati</taxon>
        <taxon>Actinomycetota</taxon>
        <taxon>Actinomycetes</taxon>
        <taxon>Kitasatosporales</taxon>
        <taxon>Streptomycetaceae</taxon>
        <taxon>Streptomyces</taxon>
    </lineage>
</organism>
<gene>
    <name evidence="2" type="ORF">HG542_32975</name>
</gene>
<feature type="signal peptide" evidence="1">
    <location>
        <begin position="1"/>
        <end position="23"/>
    </location>
</feature>
<keyword evidence="1" id="KW-0732">Signal</keyword>
<evidence type="ECO:0000313" key="3">
    <source>
        <dbReference type="Proteomes" id="UP000587462"/>
    </source>
</evidence>
<keyword evidence="3" id="KW-1185">Reference proteome</keyword>
<evidence type="ECO:0000313" key="2">
    <source>
        <dbReference type="EMBL" id="NVK82423.1"/>
    </source>
</evidence>
<comment type="caution">
    <text evidence="2">The sequence shown here is derived from an EMBL/GenBank/DDBJ whole genome shotgun (WGS) entry which is preliminary data.</text>
</comment>
<dbReference type="EMBL" id="JABBXF010000133">
    <property type="protein sequence ID" value="NVK82423.1"/>
    <property type="molecule type" value="Genomic_DNA"/>
</dbReference>
<proteinExistence type="predicted"/>
<dbReference type="AlphaFoldDB" id="A0A7Y7BBB1"/>
<accession>A0A7Y7BBB1</accession>
<protein>
    <submittedName>
        <fullName evidence="2">SH3 domain-containing protein</fullName>
    </submittedName>
</protein>
<sequence length="120" mass="12177">MSVRRAAAVGASALLVASGTLLAAVPASAQAPAAAPAAVAKPVPPKGKVVSRLPLSIRERPAQAAKYLGALKPGTVVELACKKHGSNVDGNDLWYLLGNGKPGYVAARYVQNLSPVPLCK</sequence>
<feature type="chain" id="PRO_5039125164" evidence="1">
    <location>
        <begin position="24"/>
        <end position="120"/>
    </location>
</feature>
<dbReference type="RefSeq" id="WP_171088032.1">
    <property type="nucleotide sequence ID" value="NZ_BNBU01000003.1"/>
</dbReference>
<dbReference type="Gene3D" id="2.30.30.40">
    <property type="entry name" value="SH3 Domains"/>
    <property type="match status" value="1"/>
</dbReference>
<dbReference type="Proteomes" id="UP000587462">
    <property type="component" value="Unassembled WGS sequence"/>
</dbReference>
<evidence type="ECO:0000256" key="1">
    <source>
        <dbReference type="SAM" id="SignalP"/>
    </source>
</evidence>